<sequence length="401" mass="44772">MLEEEQITVFENTEINQIKKVLKDHIDNNYIAGANLMIIKDGEEILYHEDGLADRKSGAQIKRNSIFRLYSMTKPITATAVMILLERGEIDLYEPVSKYLPGFKDQMVDAGDCLVPVEREVTLKDLLSMTSGLVYGGEHRAGKDTEALFKEIDSRLLGDKPMNTIEAMNKLGRCALAFQPGTSWTYGTSADVLGAIVEIVSGKRFGEFLKKELFEPLGMKDTGFWLLDEKRDRLVKTYSDNSKGDLELYTGNHLGIVHKMDRNPEFESGGAGLVSTIDDYARFAKMLMNNGSLDGVQILRPHTVKYLTSGTLNAVQQKGFDNWGTLCGHSYGNLMRIMTECSMAGDIGSLGEYGWDGWLGPYFCNCPKDDLIFLFMIQKTDAGTTTLTRKLRNIILSSVCK</sequence>
<gene>
    <name evidence="2" type="ORF">Cspa_c57790</name>
</gene>
<proteinExistence type="predicted"/>
<name>M1M1K5_9CLOT</name>
<dbReference type="InterPro" id="IPR012338">
    <property type="entry name" value="Beta-lactam/transpept-like"/>
</dbReference>
<dbReference type="KEGG" id="csr:Cspa_c57790"/>
<dbReference type="InterPro" id="IPR001466">
    <property type="entry name" value="Beta-lactam-related"/>
</dbReference>
<dbReference type="EMBL" id="CP004121">
    <property type="protein sequence ID" value="AGF59500.1"/>
    <property type="molecule type" value="Genomic_DNA"/>
</dbReference>
<evidence type="ECO:0000313" key="3">
    <source>
        <dbReference type="Proteomes" id="UP000011728"/>
    </source>
</evidence>
<dbReference type="eggNOG" id="COG1680">
    <property type="taxonomic scope" value="Bacteria"/>
</dbReference>
<reference evidence="2 3" key="1">
    <citation type="submission" date="2013-02" db="EMBL/GenBank/DDBJ databases">
        <title>Genome sequence of Clostridium saccharoperbutylacetonicum N1-4(HMT).</title>
        <authorList>
            <person name="Poehlein A."/>
            <person name="Daniel R."/>
        </authorList>
    </citation>
    <scope>NUCLEOTIDE SEQUENCE [LARGE SCALE GENOMIC DNA]</scope>
    <source>
        <strain evidence="3">N1-4(HMT)</strain>
    </source>
</reference>
<dbReference type="Pfam" id="PF00144">
    <property type="entry name" value="Beta-lactamase"/>
    <property type="match status" value="1"/>
</dbReference>
<dbReference type="SUPFAM" id="SSF56601">
    <property type="entry name" value="beta-lactamase/transpeptidase-like"/>
    <property type="match status" value="1"/>
</dbReference>
<dbReference type="HOGENOM" id="CLU_020027_11_2_9"/>
<keyword evidence="3" id="KW-1185">Reference proteome</keyword>
<dbReference type="InterPro" id="IPR050789">
    <property type="entry name" value="Diverse_Enzym_Activities"/>
</dbReference>
<dbReference type="PANTHER" id="PTHR43283">
    <property type="entry name" value="BETA-LACTAMASE-RELATED"/>
    <property type="match status" value="1"/>
</dbReference>
<organism evidence="2 3">
    <name type="scientific">Clostridium saccharoperbutylacetonicum N1-4(HMT)</name>
    <dbReference type="NCBI Taxonomy" id="931276"/>
    <lineage>
        <taxon>Bacteria</taxon>
        <taxon>Bacillati</taxon>
        <taxon>Bacillota</taxon>
        <taxon>Clostridia</taxon>
        <taxon>Eubacteriales</taxon>
        <taxon>Clostridiaceae</taxon>
        <taxon>Clostridium</taxon>
    </lineage>
</organism>
<protein>
    <submittedName>
        <fullName evidence="2">Beta-lactamase</fullName>
    </submittedName>
</protein>
<dbReference type="AlphaFoldDB" id="M1M1K5"/>
<dbReference type="Proteomes" id="UP000011728">
    <property type="component" value="Chromosome"/>
</dbReference>
<dbReference type="PATRIC" id="fig|931276.5.peg.5822"/>
<evidence type="ECO:0000313" key="2">
    <source>
        <dbReference type="EMBL" id="AGF59500.1"/>
    </source>
</evidence>
<dbReference type="OrthoDB" id="9797709at2"/>
<feature type="domain" description="Beta-lactamase-related" evidence="1">
    <location>
        <begin position="20"/>
        <end position="382"/>
    </location>
</feature>
<accession>M1M1K5</accession>
<evidence type="ECO:0000259" key="1">
    <source>
        <dbReference type="Pfam" id="PF00144"/>
    </source>
</evidence>
<dbReference type="PANTHER" id="PTHR43283:SF3">
    <property type="entry name" value="BETA-LACTAMASE FAMILY PROTEIN (AFU_ORTHOLOGUE AFUA_5G07500)"/>
    <property type="match status" value="1"/>
</dbReference>
<dbReference type="Gene3D" id="3.40.710.10">
    <property type="entry name" value="DD-peptidase/beta-lactamase superfamily"/>
    <property type="match status" value="1"/>
</dbReference>
<dbReference type="STRING" id="36745.CLSAP_55430"/>